<evidence type="ECO:0000313" key="2">
    <source>
        <dbReference type="EMBL" id="MFD2275606.1"/>
    </source>
</evidence>
<dbReference type="PRINTS" id="PR00368">
    <property type="entry name" value="FADPNR"/>
</dbReference>
<dbReference type="EC" id="1.-.-.-" evidence="2"/>
<dbReference type="InterPro" id="IPR050982">
    <property type="entry name" value="Auxin_biosynth/cation_transpt"/>
</dbReference>
<evidence type="ECO:0000313" key="3">
    <source>
        <dbReference type="Proteomes" id="UP001597297"/>
    </source>
</evidence>
<organism evidence="2 3">
    <name type="scientific">Rubritalea spongiae</name>
    <dbReference type="NCBI Taxonomy" id="430797"/>
    <lineage>
        <taxon>Bacteria</taxon>
        <taxon>Pseudomonadati</taxon>
        <taxon>Verrucomicrobiota</taxon>
        <taxon>Verrucomicrobiia</taxon>
        <taxon>Verrucomicrobiales</taxon>
        <taxon>Rubritaleaceae</taxon>
        <taxon>Rubritalea</taxon>
    </lineage>
</organism>
<keyword evidence="3" id="KW-1185">Reference proteome</keyword>
<dbReference type="RefSeq" id="WP_377094747.1">
    <property type="nucleotide sequence ID" value="NZ_JBHSJM010000001.1"/>
</dbReference>
<dbReference type="GO" id="GO:0016491">
    <property type="term" value="F:oxidoreductase activity"/>
    <property type="evidence" value="ECO:0007669"/>
    <property type="project" value="UniProtKB-KW"/>
</dbReference>
<dbReference type="SUPFAM" id="SSF51905">
    <property type="entry name" value="FAD/NAD(P)-binding domain"/>
    <property type="match status" value="1"/>
</dbReference>
<comment type="caution">
    <text evidence="2">The sequence shown here is derived from an EMBL/GenBank/DDBJ whole genome shotgun (WGS) entry which is preliminary data.</text>
</comment>
<dbReference type="Gene3D" id="3.50.50.60">
    <property type="entry name" value="FAD/NAD(P)-binding domain"/>
    <property type="match status" value="2"/>
</dbReference>
<dbReference type="Proteomes" id="UP001597297">
    <property type="component" value="Unassembled WGS sequence"/>
</dbReference>
<sequence length="399" mass="44072">MSESAQFTQTKVLIVGAGPAGLGVSVALKQAGVTEQLVVDSREVGAAFRSWPKGMSLLTPSFFSNSFGLTDLNAIDPVTSPADFLKTQHPHGEDYANYLQAVAQHHSLPVQTDRAVIAVKKEPSGFRVATSKRAIKADYIVWAAGQFFHPRDRDFPGAEYALHSSKVKDWNMLEGDSFTIIGGYESGVDAALKLVHLGKSVRLISRGEPWASDHPDPSQSLSPRTLDRLRALLANPEKMRLLELVKNTTIKSIEKSDGFWILRDQDDFPLTASTQPILANGFESGLSIVSDLFEHDKHNLPVFSEEADESTITPGLFYSGPSLVHRNALFCFIYKFRARFGIIAAEIAQRLGMPDVEQKLESYHKSGFMNRDLECCTECECAIENSETYVPEPSTFSNR</sequence>
<reference evidence="3" key="1">
    <citation type="journal article" date="2019" name="Int. J. Syst. Evol. Microbiol.">
        <title>The Global Catalogue of Microorganisms (GCM) 10K type strain sequencing project: providing services to taxonomists for standard genome sequencing and annotation.</title>
        <authorList>
            <consortium name="The Broad Institute Genomics Platform"/>
            <consortium name="The Broad Institute Genome Sequencing Center for Infectious Disease"/>
            <person name="Wu L."/>
            <person name="Ma J."/>
        </authorList>
    </citation>
    <scope>NUCLEOTIDE SEQUENCE [LARGE SCALE GENOMIC DNA]</scope>
    <source>
        <strain evidence="3">JCM 16545</strain>
    </source>
</reference>
<dbReference type="PANTHER" id="PTHR43539">
    <property type="entry name" value="FLAVIN-BINDING MONOOXYGENASE-LIKE PROTEIN (AFU_ORTHOLOGUE AFUA_4G09220)"/>
    <property type="match status" value="1"/>
</dbReference>
<dbReference type="EMBL" id="JBHUJC010000011">
    <property type="protein sequence ID" value="MFD2275606.1"/>
    <property type="molecule type" value="Genomic_DNA"/>
</dbReference>
<dbReference type="PANTHER" id="PTHR43539:SF89">
    <property type="entry name" value="NAD(P)-BINDING DOMAIN-CONTAINING PROTEIN"/>
    <property type="match status" value="1"/>
</dbReference>
<name>A0ABW5DZU2_9BACT</name>
<keyword evidence="1 2" id="KW-0560">Oxidoreductase</keyword>
<protein>
    <submittedName>
        <fullName evidence="2">NAD(P)/FAD-dependent oxidoreductase</fullName>
        <ecNumber evidence="2">1.-.-.-</ecNumber>
    </submittedName>
</protein>
<dbReference type="Pfam" id="PF13738">
    <property type="entry name" value="Pyr_redox_3"/>
    <property type="match status" value="1"/>
</dbReference>
<dbReference type="InterPro" id="IPR036188">
    <property type="entry name" value="FAD/NAD-bd_sf"/>
</dbReference>
<proteinExistence type="predicted"/>
<evidence type="ECO:0000256" key="1">
    <source>
        <dbReference type="ARBA" id="ARBA00023002"/>
    </source>
</evidence>
<accession>A0ABW5DZU2</accession>
<gene>
    <name evidence="2" type="ORF">ACFSQZ_03915</name>
</gene>
<dbReference type="PRINTS" id="PR00469">
    <property type="entry name" value="PNDRDTASEII"/>
</dbReference>